<accession>A0ABP5CM01</accession>
<organism evidence="1 2">
    <name type="scientific">Catenulispora subtropica</name>
    <dbReference type="NCBI Taxonomy" id="450798"/>
    <lineage>
        <taxon>Bacteria</taxon>
        <taxon>Bacillati</taxon>
        <taxon>Actinomycetota</taxon>
        <taxon>Actinomycetes</taxon>
        <taxon>Catenulisporales</taxon>
        <taxon>Catenulisporaceae</taxon>
        <taxon>Catenulispora</taxon>
    </lineage>
</organism>
<evidence type="ECO:0000313" key="1">
    <source>
        <dbReference type="EMBL" id="GAA1965941.1"/>
    </source>
</evidence>
<sequence length="66" mass="6957">MSSSAHLTHEQAAAVREARFGALPKPIALADTVEEKEAVPANQAVDAYDSDSLGVRFSCLAADWGL</sequence>
<comment type="caution">
    <text evidence="1">The sequence shown here is derived from an EMBL/GenBank/DDBJ whole genome shotgun (WGS) entry which is preliminary data.</text>
</comment>
<reference evidence="2" key="1">
    <citation type="journal article" date="2019" name="Int. J. Syst. Evol. Microbiol.">
        <title>The Global Catalogue of Microorganisms (GCM) 10K type strain sequencing project: providing services to taxonomists for standard genome sequencing and annotation.</title>
        <authorList>
            <consortium name="The Broad Institute Genomics Platform"/>
            <consortium name="The Broad Institute Genome Sequencing Center for Infectious Disease"/>
            <person name="Wu L."/>
            <person name="Ma J."/>
        </authorList>
    </citation>
    <scope>NUCLEOTIDE SEQUENCE [LARGE SCALE GENOMIC DNA]</scope>
    <source>
        <strain evidence="2">JCM 16013</strain>
    </source>
</reference>
<dbReference type="RefSeq" id="WP_344657088.1">
    <property type="nucleotide sequence ID" value="NZ_BAAAQM010000011.1"/>
</dbReference>
<keyword evidence="2" id="KW-1185">Reference proteome</keyword>
<proteinExistence type="predicted"/>
<name>A0ABP5CM01_9ACTN</name>
<evidence type="ECO:0000313" key="2">
    <source>
        <dbReference type="Proteomes" id="UP001499854"/>
    </source>
</evidence>
<dbReference type="EMBL" id="BAAAQM010000011">
    <property type="protein sequence ID" value="GAA1965941.1"/>
    <property type="molecule type" value="Genomic_DNA"/>
</dbReference>
<dbReference type="Proteomes" id="UP001499854">
    <property type="component" value="Unassembled WGS sequence"/>
</dbReference>
<protein>
    <submittedName>
        <fullName evidence="1">Uncharacterized protein</fullName>
    </submittedName>
</protein>
<gene>
    <name evidence="1" type="ORF">GCM10009838_24500</name>
</gene>